<sequence length="38" mass="4215">MKFSVLCSPGWILSLYQSSASILRTLSFCQSLNVHLAI</sequence>
<evidence type="ECO:0000313" key="2">
    <source>
        <dbReference type="Proteomes" id="UP000234681"/>
    </source>
</evidence>
<proteinExistence type="predicted"/>
<organism evidence="1 2">
    <name type="scientific">Rattus norvegicus</name>
    <name type="common">Rat</name>
    <dbReference type="NCBI Taxonomy" id="10116"/>
    <lineage>
        <taxon>Eukaryota</taxon>
        <taxon>Metazoa</taxon>
        <taxon>Chordata</taxon>
        <taxon>Craniata</taxon>
        <taxon>Vertebrata</taxon>
        <taxon>Euteleostomi</taxon>
        <taxon>Mammalia</taxon>
        <taxon>Eutheria</taxon>
        <taxon>Euarchontoglires</taxon>
        <taxon>Glires</taxon>
        <taxon>Rodentia</taxon>
        <taxon>Myomorpha</taxon>
        <taxon>Muroidea</taxon>
        <taxon>Muridae</taxon>
        <taxon>Murinae</taxon>
        <taxon>Rattus</taxon>
    </lineage>
</organism>
<protein>
    <submittedName>
        <fullName evidence="1">RCG31770</fullName>
    </submittedName>
</protein>
<reference evidence="1 2" key="1">
    <citation type="submission" date="2005-09" db="EMBL/GenBank/DDBJ databases">
        <authorList>
            <person name="Mural R.J."/>
            <person name="Li P.W."/>
            <person name="Adams M.D."/>
            <person name="Amanatides P.G."/>
            <person name="Baden-Tillson H."/>
            <person name="Barnstead M."/>
            <person name="Chin S.H."/>
            <person name="Dew I."/>
            <person name="Evans C.A."/>
            <person name="Ferriera S."/>
            <person name="Flanigan M."/>
            <person name="Fosler C."/>
            <person name="Glodek A."/>
            <person name="Gu Z."/>
            <person name="Holt R.A."/>
            <person name="Jennings D."/>
            <person name="Kraft C.L."/>
            <person name="Lu F."/>
            <person name="Nguyen T."/>
            <person name="Nusskern D.R."/>
            <person name="Pfannkoch C.M."/>
            <person name="Sitter C."/>
            <person name="Sutton G.G."/>
            <person name="Venter J.C."/>
            <person name="Wang Z."/>
            <person name="Woodage T."/>
            <person name="Zheng X.H."/>
            <person name="Zhong F."/>
        </authorList>
    </citation>
    <scope>NUCLEOTIDE SEQUENCE [LARGE SCALE GENOMIC DNA]</scope>
    <source>
        <strain>BN</strain>
        <strain evidence="2">Sprague-Dawley</strain>
    </source>
</reference>
<dbReference type="AlphaFoldDB" id="A6JN67"/>
<accession>A6JN67</accession>
<gene>
    <name evidence="1" type="ORF">rCG_31770</name>
</gene>
<dbReference type="Proteomes" id="UP000234681">
    <property type="component" value="Chromosome 8"/>
</dbReference>
<name>A6JN67_RAT</name>
<evidence type="ECO:0000313" key="1">
    <source>
        <dbReference type="EMBL" id="EDL78499.1"/>
    </source>
</evidence>
<dbReference type="EMBL" id="CH473993">
    <property type="protein sequence ID" value="EDL78499.1"/>
    <property type="molecule type" value="Genomic_DNA"/>
</dbReference>